<dbReference type="STRING" id="1888891.DSOL_4352"/>
<keyword evidence="3" id="KW-1185">Reference proteome</keyword>
<dbReference type="AlphaFoldDB" id="A0A1Q8QKC8"/>
<feature type="transmembrane region" description="Helical" evidence="1">
    <location>
        <begin position="119"/>
        <end position="136"/>
    </location>
</feature>
<evidence type="ECO:0008006" key="4">
    <source>
        <dbReference type="Google" id="ProtNLM"/>
    </source>
</evidence>
<proteinExistence type="predicted"/>
<dbReference type="InterPro" id="IPR025699">
    <property type="entry name" value="ABC2_memb-like"/>
</dbReference>
<organism evidence="2 3">
    <name type="scientific">Desulfosporosinus metallidurans</name>
    <dbReference type="NCBI Taxonomy" id="1888891"/>
    <lineage>
        <taxon>Bacteria</taxon>
        <taxon>Bacillati</taxon>
        <taxon>Bacillota</taxon>
        <taxon>Clostridia</taxon>
        <taxon>Eubacteriales</taxon>
        <taxon>Desulfitobacteriaceae</taxon>
        <taxon>Desulfosporosinus</taxon>
    </lineage>
</organism>
<dbReference type="Proteomes" id="UP000186102">
    <property type="component" value="Unassembled WGS sequence"/>
</dbReference>
<dbReference type="PANTHER" id="PTHR41309">
    <property type="entry name" value="MEMBRANE PROTEIN-RELATED"/>
    <property type="match status" value="1"/>
</dbReference>
<reference evidence="2 3" key="1">
    <citation type="submission" date="2016-09" db="EMBL/GenBank/DDBJ databases">
        <title>Complete genome of Desulfosporosinus sp. OL.</title>
        <authorList>
            <person name="Mardanov A."/>
            <person name="Beletsky A."/>
            <person name="Panova A."/>
            <person name="Karnachuk O."/>
            <person name="Ravin N."/>
        </authorList>
    </citation>
    <scope>NUCLEOTIDE SEQUENCE [LARGE SCALE GENOMIC DNA]</scope>
    <source>
        <strain evidence="2 3">OL</strain>
    </source>
</reference>
<keyword evidence="1" id="KW-0812">Transmembrane</keyword>
<protein>
    <recommendedName>
        <fullName evidence="4">ABC-2 family transporter protein</fullName>
    </recommendedName>
</protein>
<feature type="transmembrane region" description="Helical" evidence="1">
    <location>
        <begin position="36"/>
        <end position="55"/>
    </location>
</feature>
<keyword evidence="1" id="KW-1133">Transmembrane helix</keyword>
<dbReference type="PANTHER" id="PTHR41309:SF2">
    <property type="entry name" value="MEMBRANE PROTEIN"/>
    <property type="match status" value="1"/>
</dbReference>
<evidence type="ECO:0000313" key="2">
    <source>
        <dbReference type="EMBL" id="OLN27804.1"/>
    </source>
</evidence>
<dbReference type="Pfam" id="PF13346">
    <property type="entry name" value="ABC2_membrane_5"/>
    <property type="match status" value="1"/>
</dbReference>
<feature type="transmembrane region" description="Helical" evidence="1">
    <location>
        <begin position="194"/>
        <end position="214"/>
    </location>
</feature>
<dbReference type="OrthoDB" id="2917865at2"/>
<sequence>MINLVWKDIIILKKTLWYAPAYGFLVVFVFNHMNGGALSAATVGVTYLLMIQACARDDKNKSEVMLISLPLRRRDIVFAKYLSIFPYAVLGILSFLLAQNVVSLTGIPLTINKLSLKEIVGALIAMMGMISFYYPVYFKLGFIRSNMVGMILFFGYFFGVGLIGSGLQKIHNPLVHNLIQGFAKWLQTQADWQIAFYLISFALTLLAASILLSLKFYSSREF</sequence>
<feature type="transmembrane region" description="Helical" evidence="1">
    <location>
        <begin position="76"/>
        <end position="99"/>
    </location>
</feature>
<comment type="caution">
    <text evidence="2">The sequence shown here is derived from an EMBL/GenBank/DDBJ whole genome shotgun (WGS) entry which is preliminary data.</text>
</comment>
<dbReference type="EMBL" id="MLBF01000051">
    <property type="protein sequence ID" value="OLN27804.1"/>
    <property type="molecule type" value="Genomic_DNA"/>
</dbReference>
<name>A0A1Q8QKC8_9FIRM</name>
<gene>
    <name evidence="2" type="ORF">DSOL_4352</name>
</gene>
<evidence type="ECO:0000313" key="3">
    <source>
        <dbReference type="Proteomes" id="UP000186102"/>
    </source>
</evidence>
<keyword evidence="1" id="KW-0472">Membrane</keyword>
<feature type="transmembrane region" description="Helical" evidence="1">
    <location>
        <begin position="148"/>
        <end position="167"/>
    </location>
</feature>
<evidence type="ECO:0000256" key="1">
    <source>
        <dbReference type="SAM" id="Phobius"/>
    </source>
</evidence>
<accession>A0A1Q8QKC8</accession>
<dbReference type="RefSeq" id="WP_075366700.1">
    <property type="nucleotide sequence ID" value="NZ_MLBF01000051.1"/>
</dbReference>